<gene>
    <name evidence="1" type="ORF">BpHYR1_051105</name>
</gene>
<dbReference type="Proteomes" id="UP000276133">
    <property type="component" value="Unassembled WGS sequence"/>
</dbReference>
<organism evidence="1 2">
    <name type="scientific">Brachionus plicatilis</name>
    <name type="common">Marine rotifer</name>
    <name type="synonym">Brachionus muelleri</name>
    <dbReference type="NCBI Taxonomy" id="10195"/>
    <lineage>
        <taxon>Eukaryota</taxon>
        <taxon>Metazoa</taxon>
        <taxon>Spiralia</taxon>
        <taxon>Gnathifera</taxon>
        <taxon>Rotifera</taxon>
        <taxon>Eurotatoria</taxon>
        <taxon>Monogononta</taxon>
        <taxon>Pseudotrocha</taxon>
        <taxon>Ploima</taxon>
        <taxon>Brachionidae</taxon>
        <taxon>Brachionus</taxon>
    </lineage>
</organism>
<reference evidence="1 2" key="1">
    <citation type="journal article" date="2018" name="Sci. Rep.">
        <title>Genomic signatures of local adaptation to the degree of environmental predictability in rotifers.</title>
        <authorList>
            <person name="Franch-Gras L."/>
            <person name="Hahn C."/>
            <person name="Garcia-Roger E.M."/>
            <person name="Carmona M.J."/>
            <person name="Serra M."/>
            <person name="Gomez A."/>
        </authorList>
    </citation>
    <scope>NUCLEOTIDE SEQUENCE [LARGE SCALE GENOMIC DNA]</scope>
    <source>
        <strain evidence="1">HYR1</strain>
    </source>
</reference>
<name>A0A3M7S2B6_BRAPC</name>
<dbReference type="EMBL" id="REGN01002149">
    <property type="protein sequence ID" value="RNA29941.1"/>
    <property type="molecule type" value="Genomic_DNA"/>
</dbReference>
<dbReference type="AlphaFoldDB" id="A0A3M7S2B6"/>
<proteinExistence type="predicted"/>
<accession>A0A3M7S2B6</accession>
<keyword evidence="2" id="KW-1185">Reference proteome</keyword>
<evidence type="ECO:0000313" key="1">
    <source>
        <dbReference type="EMBL" id="RNA29941.1"/>
    </source>
</evidence>
<sequence length="69" mass="8187">MQALINFKQNTRRSGQQSRVLFAYGNNFYDPRTHCSNYLKQDLTDRQCYLKKIEFIPITCTCRQTGQAY</sequence>
<comment type="caution">
    <text evidence="1">The sequence shown here is derived from an EMBL/GenBank/DDBJ whole genome shotgun (WGS) entry which is preliminary data.</text>
</comment>
<protein>
    <submittedName>
        <fullName evidence="1">Uncharacterized protein</fullName>
    </submittedName>
</protein>
<evidence type="ECO:0000313" key="2">
    <source>
        <dbReference type="Proteomes" id="UP000276133"/>
    </source>
</evidence>